<proteinExistence type="predicted"/>
<organism evidence="1 2">
    <name type="scientific">Populus alba</name>
    <name type="common">White poplar</name>
    <dbReference type="NCBI Taxonomy" id="43335"/>
    <lineage>
        <taxon>Eukaryota</taxon>
        <taxon>Viridiplantae</taxon>
        <taxon>Streptophyta</taxon>
        <taxon>Embryophyta</taxon>
        <taxon>Tracheophyta</taxon>
        <taxon>Spermatophyta</taxon>
        <taxon>Magnoliopsida</taxon>
        <taxon>eudicotyledons</taxon>
        <taxon>Gunneridae</taxon>
        <taxon>Pentapetalae</taxon>
        <taxon>rosids</taxon>
        <taxon>fabids</taxon>
        <taxon>Malpighiales</taxon>
        <taxon>Salicaceae</taxon>
        <taxon>Saliceae</taxon>
        <taxon>Populus</taxon>
    </lineage>
</organism>
<gene>
    <name evidence="1" type="ORF">D5086_023242</name>
</gene>
<reference evidence="1 2" key="1">
    <citation type="journal article" date="2024" name="Plant Biotechnol. J.">
        <title>Genome and CRISPR/Cas9 system of a widespread forest tree (Populus alba) in the world.</title>
        <authorList>
            <person name="Liu Y.J."/>
            <person name="Jiang P.F."/>
            <person name="Han X.M."/>
            <person name="Li X.Y."/>
            <person name="Wang H.M."/>
            <person name="Wang Y.J."/>
            <person name="Wang X.X."/>
            <person name="Zeng Q.Y."/>
        </authorList>
    </citation>
    <scope>NUCLEOTIDE SEQUENCE [LARGE SCALE GENOMIC DNA]</scope>
    <source>
        <strain evidence="2">cv. PAL-ZL1</strain>
    </source>
</reference>
<evidence type="ECO:0000313" key="1">
    <source>
        <dbReference type="EMBL" id="KAL3575141.1"/>
    </source>
</evidence>
<name>A0ACC4B9X0_POPAL</name>
<dbReference type="EMBL" id="RCHU02000012">
    <property type="protein sequence ID" value="KAL3575141.1"/>
    <property type="molecule type" value="Genomic_DNA"/>
</dbReference>
<comment type="caution">
    <text evidence="1">The sequence shown here is derived from an EMBL/GenBank/DDBJ whole genome shotgun (WGS) entry which is preliminary data.</text>
</comment>
<dbReference type="Proteomes" id="UP000309997">
    <property type="component" value="Unassembled WGS sequence"/>
</dbReference>
<keyword evidence="2" id="KW-1185">Reference proteome</keyword>
<sequence length="204" mass="23858">MTYKDLKDEVNLIKQQNNGVDRWGNMVRMAARNVRFNFKEFVDENIDGGKDDCDFASASQGIRSGPNMVRRNVNFHGISSYEDMDGDLDTITLKIPSFQGKNDPKSYLEWEKKGVISRRRNEELPIQTWGEMEVLMRRRFVPNHYYRDLYMKLQGLNQGYKTVDEYHKEMEIAMIRANVVEDREATMARFLNGLNRDIANMVGL</sequence>
<evidence type="ECO:0000313" key="2">
    <source>
        <dbReference type="Proteomes" id="UP000309997"/>
    </source>
</evidence>
<protein>
    <submittedName>
        <fullName evidence="1">Uncharacterized protein</fullName>
    </submittedName>
</protein>
<accession>A0ACC4B9X0</accession>